<proteinExistence type="predicted"/>
<dbReference type="AlphaFoldDB" id="A0AAV3RWM0"/>
<dbReference type="EMBL" id="BAABME010012359">
    <property type="protein sequence ID" value="GAA0185025.1"/>
    <property type="molecule type" value="Genomic_DNA"/>
</dbReference>
<keyword evidence="2" id="KW-1185">Reference proteome</keyword>
<evidence type="ECO:0000313" key="1">
    <source>
        <dbReference type="EMBL" id="GAA0185025.1"/>
    </source>
</evidence>
<dbReference type="Proteomes" id="UP001454036">
    <property type="component" value="Unassembled WGS sequence"/>
</dbReference>
<reference evidence="1 2" key="1">
    <citation type="submission" date="2024-01" db="EMBL/GenBank/DDBJ databases">
        <title>The complete chloroplast genome sequence of Lithospermum erythrorhizon: insights into the phylogenetic relationship among Boraginaceae species and the maternal lineages of purple gromwells.</title>
        <authorList>
            <person name="Okada T."/>
            <person name="Watanabe K."/>
        </authorList>
    </citation>
    <scope>NUCLEOTIDE SEQUENCE [LARGE SCALE GENOMIC DNA]</scope>
</reference>
<accession>A0AAV3RWM0</accession>
<protein>
    <submittedName>
        <fullName evidence="1">Uncharacterized protein</fullName>
    </submittedName>
</protein>
<comment type="caution">
    <text evidence="1">The sequence shown here is derived from an EMBL/GenBank/DDBJ whole genome shotgun (WGS) entry which is preliminary data.</text>
</comment>
<evidence type="ECO:0000313" key="2">
    <source>
        <dbReference type="Proteomes" id="UP001454036"/>
    </source>
</evidence>
<gene>
    <name evidence="1" type="ORF">LIER_32313</name>
</gene>
<name>A0AAV3RWM0_LITER</name>
<organism evidence="1 2">
    <name type="scientific">Lithospermum erythrorhizon</name>
    <name type="common">Purple gromwell</name>
    <name type="synonym">Lithospermum officinale var. erythrorhizon</name>
    <dbReference type="NCBI Taxonomy" id="34254"/>
    <lineage>
        <taxon>Eukaryota</taxon>
        <taxon>Viridiplantae</taxon>
        <taxon>Streptophyta</taxon>
        <taxon>Embryophyta</taxon>
        <taxon>Tracheophyta</taxon>
        <taxon>Spermatophyta</taxon>
        <taxon>Magnoliopsida</taxon>
        <taxon>eudicotyledons</taxon>
        <taxon>Gunneridae</taxon>
        <taxon>Pentapetalae</taxon>
        <taxon>asterids</taxon>
        <taxon>lamiids</taxon>
        <taxon>Boraginales</taxon>
        <taxon>Boraginaceae</taxon>
        <taxon>Boraginoideae</taxon>
        <taxon>Lithospermeae</taxon>
        <taxon>Lithospermum</taxon>
    </lineage>
</organism>
<sequence>MVLILEYASKVKRNDMEGFTKKESPGRGEYLLRRGHVTSSSSKELLTTTSPADVIMVMKKGCQVEKGRQVEKERLTSGAFGLRRLSEQ</sequence>